<dbReference type="GO" id="GO:0008168">
    <property type="term" value="F:methyltransferase activity"/>
    <property type="evidence" value="ECO:0007669"/>
    <property type="project" value="UniProtKB-KW"/>
</dbReference>
<dbReference type="Proteomes" id="UP000017081">
    <property type="component" value="Unassembled WGS sequence"/>
</dbReference>
<dbReference type="GO" id="GO:0032259">
    <property type="term" value="P:methylation"/>
    <property type="evidence" value="ECO:0007669"/>
    <property type="project" value="UniProtKB-KW"/>
</dbReference>
<evidence type="ECO:0000256" key="2">
    <source>
        <dbReference type="ARBA" id="ARBA00022679"/>
    </source>
</evidence>
<protein>
    <submittedName>
        <fullName evidence="7">Methyltransferase domain protein</fullName>
    </submittedName>
</protein>
<keyword evidence="4" id="KW-0949">S-adenosyl-L-methionine</keyword>
<feature type="binding site" evidence="3">
    <location>
        <position position="20"/>
    </location>
    <ligand>
        <name>Zn(2+)</name>
        <dbReference type="ChEBI" id="CHEBI:29105"/>
    </ligand>
</feature>
<dbReference type="InterPro" id="IPR025714">
    <property type="entry name" value="Methyltranfer_dom"/>
</dbReference>
<dbReference type="PANTHER" id="PTHR44942:SF4">
    <property type="entry name" value="METHYLTRANSFERASE TYPE 11 DOMAIN-CONTAINING PROTEIN"/>
    <property type="match status" value="1"/>
</dbReference>
<dbReference type="HOGENOM" id="CLU_050931_0_0_0"/>
<evidence type="ECO:0000256" key="4">
    <source>
        <dbReference type="PIRSR" id="PIRSR018249-2"/>
    </source>
</evidence>
<dbReference type="InterPro" id="IPR016718">
    <property type="entry name" value="rRNA_m1G-MeTrfase_A_prd"/>
</dbReference>
<feature type="binding site" evidence="3">
    <location>
        <position position="24"/>
    </location>
    <ligand>
        <name>Zn(2+)</name>
        <dbReference type="ChEBI" id="CHEBI:29105"/>
    </ligand>
</feature>
<evidence type="ECO:0000313" key="8">
    <source>
        <dbReference type="Proteomes" id="UP000017081"/>
    </source>
</evidence>
<accession>U7V954</accession>
<dbReference type="InterPro" id="IPR029063">
    <property type="entry name" value="SAM-dependent_MTases_sf"/>
</dbReference>
<evidence type="ECO:0000259" key="5">
    <source>
        <dbReference type="Pfam" id="PF13847"/>
    </source>
</evidence>
<dbReference type="Pfam" id="PF13847">
    <property type="entry name" value="Methyltransf_31"/>
    <property type="match status" value="1"/>
</dbReference>
<dbReference type="Gene3D" id="3.40.50.150">
    <property type="entry name" value="Vaccinia Virus protein VP39"/>
    <property type="match status" value="1"/>
</dbReference>
<keyword evidence="1 7" id="KW-0489">Methyltransferase</keyword>
<evidence type="ECO:0000256" key="3">
    <source>
        <dbReference type="PIRSR" id="PIRSR018249-1"/>
    </source>
</evidence>
<feature type="binding site" evidence="3">
    <location>
        <position position="4"/>
    </location>
    <ligand>
        <name>Zn(2+)</name>
        <dbReference type="ChEBI" id="CHEBI:29105"/>
    </ligand>
</feature>
<feature type="domain" description="23S rRNA (guanine(745)-N(1))-methyltransferase N-terminal" evidence="6">
    <location>
        <begin position="3"/>
        <end position="45"/>
    </location>
</feature>
<dbReference type="InterPro" id="IPR048647">
    <property type="entry name" value="RlmA_N"/>
</dbReference>
<keyword evidence="3" id="KW-0862">Zinc</keyword>
<comment type="caution">
    <text evidence="7">The sequence shown here is derived from an EMBL/GenBank/DDBJ whole genome shotgun (WGS) entry which is preliminary data.</text>
</comment>
<feature type="binding site" evidence="4">
    <location>
        <begin position="96"/>
        <end position="97"/>
    </location>
    <ligand>
        <name>S-adenosyl-L-methionine</name>
        <dbReference type="ChEBI" id="CHEBI:59789"/>
    </ligand>
</feature>
<feature type="binding site" evidence="4">
    <location>
        <position position="66"/>
    </location>
    <ligand>
        <name>S-adenosyl-L-methionine</name>
        <dbReference type="ChEBI" id="CHEBI:59789"/>
    </ligand>
</feature>
<dbReference type="InterPro" id="IPR051052">
    <property type="entry name" value="Diverse_substrate_MTase"/>
</dbReference>
<dbReference type="PATRIC" id="fig|1319815.3.peg.1942"/>
<keyword evidence="3" id="KW-0479">Metal-binding</keyword>
<keyword evidence="2 7" id="KW-0808">Transferase</keyword>
<organism evidence="7 8">
    <name type="scientific">Cetobacterium somerae ATCC BAA-474</name>
    <dbReference type="NCBI Taxonomy" id="1319815"/>
    <lineage>
        <taxon>Bacteria</taxon>
        <taxon>Fusobacteriati</taxon>
        <taxon>Fusobacteriota</taxon>
        <taxon>Fusobacteriia</taxon>
        <taxon>Fusobacteriales</taxon>
        <taxon>Fusobacteriaceae</taxon>
        <taxon>Cetobacterium</taxon>
    </lineage>
</organism>
<name>U7V954_9FUSO</name>
<sequence length="274" mass="31633">MIICPVCNKKMTRIERKYICEGNHNFDISKYGHVNLLLSNQKNSKIPGDNKEMVLSRKNYLEKGYYRGISDGVNKIVENYLDNKKELNILDIGCGEGYYTNRLKEKLDALNINSNIVGIDISKEAVISAAKSYKNMEWIVASASSLPIEDESLDFIICMFAKIIPEENMRTLKKGGKLIVVSTGENHLLQLKEVVYESVRKEFYSPVEDLKIFKHLETINLKYETEILEKESIENLFNMTPYRWRSPQKGVEKLFALDKLKTTVEVNIDIFEKK</sequence>
<dbReference type="GO" id="GO:0046872">
    <property type="term" value="F:metal ion binding"/>
    <property type="evidence" value="ECO:0007669"/>
    <property type="project" value="UniProtKB-KW"/>
</dbReference>
<dbReference type="CDD" id="cd02440">
    <property type="entry name" value="AdoMet_MTases"/>
    <property type="match status" value="1"/>
</dbReference>
<dbReference type="eggNOG" id="COG2226">
    <property type="taxonomic scope" value="Bacteria"/>
</dbReference>
<dbReference type="STRING" id="1319815.HMPREF0202_02016"/>
<feature type="binding site" evidence="4">
    <location>
        <position position="187"/>
    </location>
    <ligand>
        <name>S-adenosyl-L-methionine</name>
        <dbReference type="ChEBI" id="CHEBI:59789"/>
    </ligand>
</feature>
<reference evidence="7 8" key="1">
    <citation type="submission" date="2013-08" db="EMBL/GenBank/DDBJ databases">
        <authorList>
            <person name="Weinstock G."/>
            <person name="Sodergren E."/>
            <person name="Wylie T."/>
            <person name="Fulton L."/>
            <person name="Fulton R."/>
            <person name="Fronick C."/>
            <person name="O'Laughlin M."/>
            <person name="Godfrey J."/>
            <person name="Miner T."/>
            <person name="Herter B."/>
            <person name="Appelbaum E."/>
            <person name="Cordes M."/>
            <person name="Lek S."/>
            <person name="Wollam A."/>
            <person name="Pepin K.H."/>
            <person name="Palsikar V.B."/>
            <person name="Mitreva M."/>
            <person name="Wilson R.K."/>
        </authorList>
    </citation>
    <scope>NUCLEOTIDE SEQUENCE [LARGE SCALE GENOMIC DNA]</scope>
    <source>
        <strain evidence="7 8">ATCC BAA-474</strain>
    </source>
</reference>
<evidence type="ECO:0000313" key="7">
    <source>
        <dbReference type="EMBL" id="ERT68080.1"/>
    </source>
</evidence>
<dbReference type="RefSeq" id="WP_023051549.1">
    <property type="nucleotide sequence ID" value="NZ_CP173065.2"/>
</dbReference>
<dbReference type="SUPFAM" id="SSF53335">
    <property type="entry name" value="S-adenosyl-L-methionine-dependent methyltransferases"/>
    <property type="match status" value="1"/>
</dbReference>
<feature type="domain" description="Methyltransferase" evidence="5">
    <location>
        <begin position="84"/>
        <end position="187"/>
    </location>
</feature>
<dbReference type="Pfam" id="PF21302">
    <property type="entry name" value="Zn_ribbon_RlmA"/>
    <property type="match status" value="1"/>
</dbReference>
<gene>
    <name evidence="7" type="ORF">HMPREF0202_02016</name>
</gene>
<proteinExistence type="predicted"/>
<evidence type="ECO:0000256" key="1">
    <source>
        <dbReference type="ARBA" id="ARBA00022603"/>
    </source>
</evidence>
<feature type="binding site" evidence="3">
    <location>
        <position position="7"/>
    </location>
    <ligand>
        <name>Zn(2+)</name>
        <dbReference type="ChEBI" id="CHEBI:29105"/>
    </ligand>
</feature>
<keyword evidence="8" id="KW-1185">Reference proteome</keyword>
<dbReference type="PIRSF" id="PIRSF018249">
    <property type="entry name" value="MyrA_prd"/>
    <property type="match status" value="1"/>
</dbReference>
<dbReference type="PANTHER" id="PTHR44942">
    <property type="entry name" value="METHYLTRANSF_11 DOMAIN-CONTAINING PROTEIN"/>
    <property type="match status" value="1"/>
</dbReference>
<dbReference type="AlphaFoldDB" id="U7V954"/>
<evidence type="ECO:0000259" key="6">
    <source>
        <dbReference type="Pfam" id="PF21302"/>
    </source>
</evidence>
<dbReference type="EMBL" id="AXZF01000083">
    <property type="protein sequence ID" value="ERT68080.1"/>
    <property type="molecule type" value="Genomic_DNA"/>
</dbReference>